<dbReference type="EMBL" id="MT141177">
    <property type="protein sequence ID" value="QJA55748.1"/>
    <property type="molecule type" value="Genomic_DNA"/>
</dbReference>
<protein>
    <submittedName>
        <fullName evidence="1">Uncharacterized protein</fullName>
    </submittedName>
</protein>
<gene>
    <name evidence="1" type="ORF">MM415B01995_0014</name>
</gene>
<organism evidence="1">
    <name type="scientific">viral metagenome</name>
    <dbReference type="NCBI Taxonomy" id="1070528"/>
    <lineage>
        <taxon>unclassified sequences</taxon>
        <taxon>metagenomes</taxon>
        <taxon>organismal metagenomes</taxon>
    </lineage>
</organism>
<name>A0A6M3IEX5_9ZZZZ</name>
<sequence>MKKGKMVYVPPVILEEAEIIAMEKGLGRADALRQMTNYSRVGREMERIMKLDWTLFKRRKNGSQ</sequence>
<proteinExistence type="predicted"/>
<accession>A0A6M3IEX5</accession>
<evidence type="ECO:0000313" key="1">
    <source>
        <dbReference type="EMBL" id="QJA55748.1"/>
    </source>
</evidence>
<reference evidence="1" key="1">
    <citation type="submission" date="2020-03" db="EMBL/GenBank/DDBJ databases">
        <title>The deep terrestrial virosphere.</title>
        <authorList>
            <person name="Holmfeldt K."/>
            <person name="Nilsson E."/>
            <person name="Simone D."/>
            <person name="Lopez-Fernandez M."/>
            <person name="Wu X."/>
            <person name="de Brujin I."/>
            <person name="Lundin D."/>
            <person name="Andersson A."/>
            <person name="Bertilsson S."/>
            <person name="Dopson M."/>
        </authorList>
    </citation>
    <scope>NUCLEOTIDE SEQUENCE</scope>
    <source>
        <strain evidence="1">MM415B01995</strain>
    </source>
</reference>
<dbReference type="AlphaFoldDB" id="A0A6M3IEX5"/>